<dbReference type="Proteomes" id="UP000031271">
    <property type="component" value="Chromosome"/>
</dbReference>
<keyword evidence="5" id="KW-1185">Reference proteome</keyword>
<gene>
    <name evidence="2" type="ORF">CL52_09240</name>
    <name evidence="3" type="ORF">SAMN05660875_103277</name>
</gene>
<dbReference type="Gene3D" id="2.30.29.190">
    <property type="match status" value="1"/>
</dbReference>
<dbReference type="AlphaFoldDB" id="A0A8D3Y0W8"/>
<dbReference type="GeneID" id="77260100"/>
<reference evidence="2 4" key="3">
    <citation type="journal article" name="Genome Announc.">
        <title>Complete Genome Sequence of Pseudomonas balearica DSM 6083T.</title>
        <authorList>
            <person name="Bennasar-Figueras A."/>
            <person name="Salva-Serra F."/>
            <person name="Jaen-Luchoro D."/>
            <person name="Segui C."/>
            <person name="Aliaga F."/>
            <person name="Busquets A."/>
            <person name="Gomila M."/>
            <person name="Moore E.R."/>
            <person name="Lalucat J."/>
        </authorList>
    </citation>
    <scope>NUCLEOTIDE SEQUENCE [LARGE SCALE GENOMIC DNA]</scope>
    <source>
        <strain evidence="4">DSM 6083</strain>
        <strain evidence="2">DSM6083</strain>
    </source>
</reference>
<sequence>MNDAVTRYLLDELEQADMLEIDGLHAWSFSLNETLLDRAEAAAEAGEPFESDETVVEIECVDGRQKRRWAFSYNTVMDAQPQADGSWLLGPEPVHRLRCQAAYSAEGDA</sequence>
<evidence type="ECO:0000313" key="2">
    <source>
        <dbReference type="EMBL" id="AJE15221.1"/>
    </source>
</evidence>
<accession>A0A8D3Y0W8</accession>
<evidence type="ECO:0000313" key="5">
    <source>
        <dbReference type="Proteomes" id="UP000182276"/>
    </source>
</evidence>
<proteinExistence type="predicted"/>
<dbReference type="RefSeq" id="WP_043220021.1">
    <property type="nucleotide sequence ID" value="NZ_CP007511.1"/>
</dbReference>
<evidence type="ECO:0000259" key="1">
    <source>
        <dbReference type="Pfam" id="PF18629"/>
    </source>
</evidence>
<evidence type="ECO:0000313" key="4">
    <source>
        <dbReference type="Proteomes" id="UP000031271"/>
    </source>
</evidence>
<reference evidence="3 5" key="2">
    <citation type="submission" date="2016-10" db="EMBL/GenBank/DDBJ databases">
        <authorList>
            <person name="Varghese N."/>
            <person name="Submissions S."/>
        </authorList>
    </citation>
    <scope>NUCLEOTIDE SEQUENCE [LARGE SCALE GENOMIC DNA]</scope>
    <source>
        <strain evidence="3 5">DSM 6083</strain>
    </source>
</reference>
<dbReference type="EMBL" id="CP007511">
    <property type="protein sequence ID" value="AJE15221.1"/>
    <property type="molecule type" value="Genomic_DNA"/>
</dbReference>
<evidence type="ECO:0000313" key="3">
    <source>
        <dbReference type="EMBL" id="SDM25359.1"/>
    </source>
</evidence>
<dbReference type="KEGG" id="pbm:CL52_09240"/>
<name>A0A8D3Y0W8_9GAMM</name>
<dbReference type="Pfam" id="PF18629">
    <property type="entry name" value="DUF5629"/>
    <property type="match status" value="1"/>
</dbReference>
<dbReference type="Proteomes" id="UP000182276">
    <property type="component" value="Unassembled WGS sequence"/>
</dbReference>
<reference evidence="4" key="1">
    <citation type="submission" date="2014-03" db="EMBL/GenBank/DDBJ databases">
        <title>Complete genome of Pseudomonas balearica DSM 6083T, a sewage water isolate from an enrichment with 2-methylnaphthalene.</title>
        <authorList>
            <person name="Salva-Serra F."/>
            <person name="Jaen-Luchoro D."/>
            <person name="Busquets A."/>
            <person name="Pena A."/>
            <person name="Gomila M."/>
            <person name="Bosch R."/>
            <person name="Nogales B."/>
            <person name="Garcia-Valdes E."/>
            <person name="Lalucat J."/>
            <person name="Bennasar A."/>
        </authorList>
    </citation>
    <scope>NUCLEOTIDE SEQUENCE [LARGE SCALE GENOMIC DNA]</scope>
    <source>
        <strain evidence="4">DSM 6083</strain>
    </source>
</reference>
<protein>
    <recommendedName>
        <fullName evidence="1">DUF5629 domain-containing protein</fullName>
    </recommendedName>
</protein>
<dbReference type="EMBL" id="FNHO01000003">
    <property type="protein sequence ID" value="SDM25359.1"/>
    <property type="molecule type" value="Genomic_DNA"/>
</dbReference>
<feature type="domain" description="DUF5629" evidence="1">
    <location>
        <begin position="8"/>
        <end position="102"/>
    </location>
</feature>
<organism evidence="2 4">
    <name type="scientific">Stutzerimonas balearica DSM 6083</name>
    <dbReference type="NCBI Taxonomy" id="1123016"/>
    <lineage>
        <taxon>Bacteria</taxon>
        <taxon>Pseudomonadati</taxon>
        <taxon>Pseudomonadota</taxon>
        <taxon>Gammaproteobacteria</taxon>
        <taxon>Pseudomonadales</taxon>
        <taxon>Pseudomonadaceae</taxon>
        <taxon>Stutzerimonas</taxon>
    </lineage>
</organism>
<dbReference type="InterPro" id="IPR041081">
    <property type="entry name" value="DUF5629"/>
</dbReference>